<sequence length="109" mass="13017">MQESSEKHHMQIRFGATPCPWKWKPITEVETGDILMLGGQQIRVQKLRQDDADWILSYIERTTGRKEEQLYRSGDFVYALMEQPEVPRRRRTKTDDFSERGLWGEEEEE</sequence>
<dbReference type="RefSeq" id="WP_137686033.1">
    <property type="nucleotide sequence ID" value="NZ_BIFX01000001.1"/>
</dbReference>
<gene>
    <name evidence="2" type="ORF">EI42_02669</name>
</gene>
<feature type="region of interest" description="Disordered" evidence="1">
    <location>
        <begin position="85"/>
        <end position="109"/>
    </location>
</feature>
<feature type="compositionally biased region" description="Basic and acidic residues" evidence="1">
    <location>
        <begin position="93"/>
        <end position="103"/>
    </location>
</feature>
<reference evidence="2 3" key="1">
    <citation type="submission" date="2018-06" db="EMBL/GenBank/DDBJ databases">
        <title>Genomic Encyclopedia of Archaeal and Bacterial Type Strains, Phase II (KMG-II): from individual species to whole genera.</title>
        <authorList>
            <person name="Goeker M."/>
        </authorList>
    </citation>
    <scope>NUCLEOTIDE SEQUENCE [LARGE SCALE GENOMIC DNA]</scope>
    <source>
        <strain evidence="2 3">ATCC BAA-1881</strain>
    </source>
</reference>
<organism evidence="2 3">
    <name type="scientific">Thermosporothrix hazakensis</name>
    <dbReference type="NCBI Taxonomy" id="644383"/>
    <lineage>
        <taxon>Bacteria</taxon>
        <taxon>Bacillati</taxon>
        <taxon>Chloroflexota</taxon>
        <taxon>Ktedonobacteria</taxon>
        <taxon>Ktedonobacterales</taxon>
        <taxon>Thermosporotrichaceae</taxon>
        <taxon>Thermosporothrix</taxon>
    </lineage>
</organism>
<dbReference type="Proteomes" id="UP000248806">
    <property type="component" value="Unassembled WGS sequence"/>
</dbReference>
<comment type="caution">
    <text evidence="2">The sequence shown here is derived from an EMBL/GenBank/DDBJ whole genome shotgun (WGS) entry which is preliminary data.</text>
</comment>
<evidence type="ECO:0000313" key="3">
    <source>
        <dbReference type="Proteomes" id="UP000248806"/>
    </source>
</evidence>
<evidence type="ECO:0000256" key="1">
    <source>
        <dbReference type="SAM" id="MobiDB-lite"/>
    </source>
</evidence>
<dbReference type="AlphaFoldDB" id="A0A326U868"/>
<accession>A0A326U868</accession>
<name>A0A326U868_THEHA</name>
<dbReference type="EMBL" id="QKUF01000008">
    <property type="protein sequence ID" value="PZW29375.1"/>
    <property type="molecule type" value="Genomic_DNA"/>
</dbReference>
<protein>
    <submittedName>
        <fullName evidence="2">Uncharacterized protein</fullName>
    </submittedName>
</protein>
<keyword evidence="3" id="KW-1185">Reference proteome</keyword>
<proteinExistence type="predicted"/>
<evidence type="ECO:0000313" key="2">
    <source>
        <dbReference type="EMBL" id="PZW29375.1"/>
    </source>
</evidence>